<accession>A0A9W7ZUU5</accession>
<evidence type="ECO:0000313" key="3">
    <source>
        <dbReference type="Proteomes" id="UP001150538"/>
    </source>
</evidence>
<proteinExistence type="predicted"/>
<sequence>MFFHCLDSTLSASKISYGNNQLDSNCSGNKGYADGPIPAAPLPPSTESANFSHHSFKNSSMSPRLDPPSRKTSSDSSTSSTDTMIGYSDGGGDIATLFRLLGADVTAWKLLVRSSSALSTDNTTNGLPPSCRRLSNILWRMGNCSKGDGVGNIKDRLNGLQSNKSSLAQPSGSLIVPKTEKPESANDDGTKPCKAAPAVNPRIDFKVPSLSDIEKVMF</sequence>
<reference evidence="2" key="1">
    <citation type="submission" date="2022-07" db="EMBL/GenBank/DDBJ databases">
        <title>Phylogenomic reconstructions and comparative analyses of Kickxellomycotina fungi.</title>
        <authorList>
            <person name="Reynolds N.K."/>
            <person name="Stajich J.E."/>
            <person name="Barry K."/>
            <person name="Grigoriev I.V."/>
            <person name="Crous P."/>
            <person name="Smith M.E."/>
        </authorList>
    </citation>
    <scope>NUCLEOTIDE SEQUENCE</scope>
    <source>
        <strain evidence="2">NBRC 100468</strain>
    </source>
</reference>
<keyword evidence="3" id="KW-1185">Reference proteome</keyword>
<comment type="caution">
    <text evidence="2">The sequence shown here is derived from an EMBL/GenBank/DDBJ whole genome shotgun (WGS) entry which is preliminary data.</text>
</comment>
<gene>
    <name evidence="2" type="ORF">H4219_003417</name>
</gene>
<evidence type="ECO:0000256" key="1">
    <source>
        <dbReference type="SAM" id="MobiDB-lite"/>
    </source>
</evidence>
<feature type="compositionally biased region" description="Polar residues" evidence="1">
    <location>
        <begin position="45"/>
        <end position="62"/>
    </location>
</feature>
<feature type="region of interest" description="Disordered" evidence="1">
    <location>
        <begin position="163"/>
        <end position="197"/>
    </location>
</feature>
<feature type="compositionally biased region" description="Basic and acidic residues" evidence="1">
    <location>
        <begin position="178"/>
        <end position="191"/>
    </location>
</feature>
<name>A0A9W7ZUU5_9FUNG</name>
<dbReference type="EMBL" id="JANBPU010000082">
    <property type="protein sequence ID" value="KAJ1917073.1"/>
    <property type="molecule type" value="Genomic_DNA"/>
</dbReference>
<feature type="compositionally biased region" description="Polar residues" evidence="1">
    <location>
        <begin position="163"/>
        <end position="172"/>
    </location>
</feature>
<organism evidence="2 3">
    <name type="scientific">Mycoemilia scoparia</name>
    <dbReference type="NCBI Taxonomy" id="417184"/>
    <lineage>
        <taxon>Eukaryota</taxon>
        <taxon>Fungi</taxon>
        <taxon>Fungi incertae sedis</taxon>
        <taxon>Zoopagomycota</taxon>
        <taxon>Kickxellomycotina</taxon>
        <taxon>Kickxellomycetes</taxon>
        <taxon>Kickxellales</taxon>
        <taxon>Kickxellaceae</taxon>
        <taxon>Mycoemilia</taxon>
    </lineage>
</organism>
<dbReference type="Proteomes" id="UP001150538">
    <property type="component" value="Unassembled WGS sequence"/>
</dbReference>
<feature type="compositionally biased region" description="Low complexity" evidence="1">
    <location>
        <begin position="74"/>
        <end position="83"/>
    </location>
</feature>
<evidence type="ECO:0000313" key="2">
    <source>
        <dbReference type="EMBL" id="KAJ1917073.1"/>
    </source>
</evidence>
<dbReference type="AlphaFoldDB" id="A0A9W7ZUU5"/>
<protein>
    <submittedName>
        <fullName evidence="2">Uncharacterized protein</fullName>
    </submittedName>
</protein>
<feature type="region of interest" description="Disordered" evidence="1">
    <location>
        <begin position="37"/>
        <end position="85"/>
    </location>
</feature>